<sequence length="101" mass="11336">MKVKVGELKAHLSRYLRELEGQDEPLEVCVRERTVAYMVPAGGENEVKDERRRLHARLKQAGLILSEHPSDGDSDLNPPVTAGDGREDINTVQKMRGAKSW</sequence>
<dbReference type="AlphaFoldDB" id="A0A0G3EDC5"/>
<protein>
    <submittedName>
        <fullName evidence="2">Toxin-antitoxin system, antitoxin component</fullName>
    </submittedName>
</protein>
<proteinExistence type="predicted"/>
<dbReference type="EMBL" id="CP010904">
    <property type="protein sequence ID" value="AKJ64466.1"/>
    <property type="molecule type" value="Genomic_DNA"/>
</dbReference>
<evidence type="ECO:0000256" key="1">
    <source>
        <dbReference type="SAM" id="MobiDB-lite"/>
    </source>
</evidence>
<accession>A0A0G3EDC5</accession>
<dbReference type="RefSeq" id="WP_144413769.1">
    <property type="nucleotide sequence ID" value="NZ_CP010904.1"/>
</dbReference>
<dbReference type="Proteomes" id="UP000035268">
    <property type="component" value="Chromosome"/>
</dbReference>
<evidence type="ECO:0000313" key="2">
    <source>
        <dbReference type="EMBL" id="AKJ64466.1"/>
    </source>
</evidence>
<feature type="region of interest" description="Disordered" evidence="1">
    <location>
        <begin position="63"/>
        <end position="101"/>
    </location>
</feature>
<dbReference type="OrthoDB" id="33091at2"/>
<reference evidence="2 3" key="2">
    <citation type="journal article" date="2016" name="ISME J.">
        <title>Characterization of the first cultured representative of Verrucomicrobia subdivision 5 indicates the proposal of a novel phylum.</title>
        <authorList>
            <person name="Spring S."/>
            <person name="Bunk B."/>
            <person name="Sproer C."/>
            <person name="Schumann P."/>
            <person name="Rohde M."/>
            <person name="Tindall B.J."/>
            <person name="Klenk H.P."/>
        </authorList>
    </citation>
    <scope>NUCLEOTIDE SEQUENCE [LARGE SCALE GENOMIC DNA]</scope>
    <source>
        <strain evidence="2 3">L21-Fru-AB</strain>
    </source>
</reference>
<evidence type="ECO:0000313" key="3">
    <source>
        <dbReference type="Proteomes" id="UP000035268"/>
    </source>
</evidence>
<organism evidence="2 3">
    <name type="scientific">Kiritimatiella glycovorans</name>
    <dbReference type="NCBI Taxonomy" id="1307763"/>
    <lineage>
        <taxon>Bacteria</taxon>
        <taxon>Pseudomonadati</taxon>
        <taxon>Kiritimatiellota</taxon>
        <taxon>Kiritimatiellia</taxon>
        <taxon>Kiritimatiellales</taxon>
        <taxon>Kiritimatiellaceae</taxon>
        <taxon>Kiritimatiella</taxon>
    </lineage>
</organism>
<gene>
    <name evidence="2" type="ORF">L21SP4_01218</name>
</gene>
<dbReference type="KEGG" id="vbl:L21SP4_01218"/>
<keyword evidence="3" id="KW-1185">Reference proteome</keyword>
<name>A0A0G3EDC5_9BACT</name>
<reference evidence="3" key="1">
    <citation type="submission" date="2015-02" db="EMBL/GenBank/DDBJ databases">
        <title>Description and complete genome sequence of the first cultured representative of the subdivision 5 of the Verrucomicrobia phylum.</title>
        <authorList>
            <person name="Spring S."/>
            <person name="Bunk B."/>
            <person name="Sproer C."/>
            <person name="Klenk H.-P."/>
        </authorList>
    </citation>
    <scope>NUCLEOTIDE SEQUENCE [LARGE SCALE GENOMIC DNA]</scope>
    <source>
        <strain evidence="3">L21-Fru-AB</strain>
    </source>
</reference>